<evidence type="ECO:0000313" key="11">
    <source>
        <dbReference type="Proteomes" id="UP000613580"/>
    </source>
</evidence>
<dbReference type="Proteomes" id="UP000613580">
    <property type="component" value="Unassembled WGS sequence"/>
</dbReference>
<keyword evidence="2" id="KW-0479">Metal-binding</keyword>
<feature type="compositionally biased region" description="Low complexity" evidence="8">
    <location>
        <begin position="202"/>
        <end position="218"/>
    </location>
</feature>
<dbReference type="OrthoDB" id="8117402at2759"/>
<protein>
    <recommendedName>
        <fullName evidence="9">C2H2-type domain-containing protein</fullName>
    </recommendedName>
</protein>
<dbReference type="GO" id="GO:0005634">
    <property type="term" value="C:nucleus"/>
    <property type="evidence" value="ECO:0007669"/>
    <property type="project" value="UniProtKB-SubCell"/>
</dbReference>
<feature type="domain" description="C2H2-type" evidence="9">
    <location>
        <begin position="240"/>
        <end position="269"/>
    </location>
</feature>
<keyword evidence="11" id="KW-1185">Reference proteome</keyword>
<dbReference type="SMART" id="SM00355">
    <property type="entry name" value="ZnF_C2H2"/>
    <property type="match status" value="2"/>
</dbReference>
<dbReference type="AlphaFoldDB" id="A0A8H6WMX9"/>
<dbReference type="PROSITE" id="PS00028">
    <property type="entry name" value="ZINC_FINGER_C2H2_1"/>
    <property type="match status" value="2"/>
</dbReference>
<evidence type="ECO:0000259" key="9">
    <source>
        <dbReference type="PROSITE" id="PS50157"/>
    </source>
</evidence>
<evidence type="ECO:0000256" key="7">
    <source>
        <dbReference type="PROSITE-ProRule" id="PRU00042"/>
    </source>
</evidence>
<dbReference type="InterPro" id="IPR036236">
    <property type="entry name" value="Znf_C2H2_sf"/>
</dbReference>
<dbReference type="PROSITE" id="PS50157">
    <property type="entry name" value="ZINC_FINGER_C2H2_2"/>
    <property type="match status" value="1"/>
</dbReference>
<feature type="region of interest" description="Disordered" evidence="8">
    <location>
        <begin position="72"/>
        <end position="96"/>
    </location>
</feature>
<gene>
    <name evidence="10" type="ORF">HMN09_00149000</name>
</gene>
<dbReference type="SUPFAM" id="SSF57667">
    <property type="entry name" value="beta-beta-alpha zinc fingers"/>
    <property type="match status" value="1"/>
</dbReference>
<dbReference type="InterPro" id="IPR013087">
    <property type="entry name" value="Znf_C2H2_type"/>
</dbReference>
<keyword evidence="4 7" id="KW-0863">Zinc-finger</keyword>
<evidence type="ECO:0000256" key="3">
    <source>
        <dbReference type="ARBA" id="ARBA00022737"/>
    </source>
</evidence>
<dbReference type="GO" id="GO:0008270">
    <property type="term" value="F:zinc ion binding"/>
    <property type="evidence" value="ECO:0007669"/>
    <property type="project" value="UniProtKB-KW"/>
</dbReference>
<evidence type="ECO:0000256" key="4">
    <source>
        <dbReference type="ARBA" id="ARBA00022771"/>
    </source>
</evidence>
<evidence type="ECO:0000256" key="5">
    <source>
        <dbReference type="ARBA" id="ARBA00022833"/>
    </source>
</evidence>
<dbReference type="GO" id="GO:0010468">
    <property type="term" value="P:regulation of gene expression"/>
    <property type="evidence" value="ECO:0007669"/>
    <property type="project" value="TreeGrafter"/>
</dbReference>
<comment type="subcellular location">
    <subcellularLocation>
        <location evidence="1">Nucleus</location>
    </subcellularLocation>
</comment>
<feature type="compositionally biased region" description="Basic and acidic residues" evidence="8">
    <location>
        <begin position="72"/>
        <end position="84"/>
    </location>
</feature>
<keyword evidence="5" id="KW-0862">Zinc</keyword>
<evidence type="ECO:0000256" key="2">
    <source>
        <dbReference type="ARBA" id="ARBA00022723"/>
    </source>
</evidence>
<reference evidence="10" key="1">
    <citation type="submission" date="2020-05" db="EMBL/GenBank/DDBJ databases">
        <title>Mycena genomes resolve the evolution of fungal bioluminescence.</title>
        <authorList>
            <person name="Tsai I.J."/>
        </authorList>
    </citation>
    <scope>NUCLEOTIDE SEQUENCE</scope>
    <source>
        <strain evidence="10">110903Hualien_Pintung</strain>
    </source>
</reference>
<dbReference type="PANTHER" id="PTHR16515">
    <property type="entry name" value="PR DOMAIN ZINC FINGER PROTEIN"/>
    <property type="match status" value="1"/>
</dbReference>
<proteinExistence type="predicted"/>
<accession>A0A8H6WMX9</accession>
<dbReference type="InterPro" id="IPR050331">
    <property type="entry name" value="Zinc_finger"/>
</dbReference>
<organism evidence="10 11">
    <name type="scientific">Mycena chlorophos</name>
    <name type="common">Agaric fungus</name>
    <name type="synonym">Agaricus chlorophos</name>
    <dbReference type="NCBI Taxonomy" id="658473"/>
    <lineage>
        <taxon>Eukaryota</taxon>
        <taxon>Fungi</taxon>
        <taxon>Dikarya</taxon>
        <taxon>Basidiomycota</taxon>
        <taxon>Agaricomycotina</taxon>
        <taxon>Agaricomycetes</taxon>
        <taxon>Agaricomycetidae</taxon>
        <taxon>Agaricales</taxon>
        <taxon>Marasmiineae</taxon>
        <taxon>Mycenaceae</taxon>
        <taxon>Mycena</taxon>
    </lineage>
</organism>
<dbReference type="PANTHER" id="PTHR16515:SF66">
    <property type="entry name" value="C2H2-TYPE DOMAIN-CONTAINING PROTEIN"/>
    <property type="match status" value="1"/>
</dbReference>
<sequence length="330" mass="36299">MALTLPLEMLWHTQLSFRVAFSDGSFALNMANASGDSPSDPNTGINLRLETVTDCDGVTLLLSAARFEPEPRCSADEDYHRSQERAPTTSPAGDARWLSPISGSLGEIFPPSFVDDSGTARIPSPTTFDFGLTDQDLFDSLNFGVGLPGARWEPSDDFDRLGNLKGLADMEVSPVVQPTEPVEPLSPANQWIPYSTNASAAACSSPSSSRSSPSSSSSVLDPFTPPTPQQAPRRKRPLTLDCPEPDCERSFTSQYTLTKHVRAHARKEKPHFDCSLCQMSFSRKHDRLRHEISQHRLACDWACAQCFGFFSSEVTLNKHKCKAKSAKRWS</sequence>
<evidence type="ECO:0000256" key="8">
    <source>
        <dbReference type="SAM" id="MobiDB-lite"/>
    </source>
</evidence>
<comment type="caution">
    <text evidence="10">The sequence shown here is derived from an EMBL/GenBank/DDBJ whole genome shotgun (WGS) entry which is preliminary data.</text>
</comment>
<evidence type="ECO:0000256" key="6">
    <source>
        <dbReference type="ARBA" id="ARBA00023242"/>
    </source>
</evidence>
<keyword evidence="3" id="KW-0677">Repeat</keyword>
<evidence type="ECO:0000256" key="1">
    <source>
        <dbReference type="ARBA" id="ARBA00004123"/>
    </source>
</evidence>
<evidence type="ECO:0000313" key="10">
    <source>
        <dbReference type="EMBL" id="KAF7320643.1"/>
    </source>
</evidence>
<feature type="region of interest" description="Disordered" evidence="8">
    <location>
        <begin position="202"/>
        <end position="241"/>
    </location>
</feature>
<dbReference type="Gene3D" id="3.30.160.60">
    <property type="entry name" value="Classic Zinc Finger"/>
    <property type="match status" value="1"/>
</dbReference>
<keyword evidence="6" id="KW-0539">Nucleus</keyword>
<dbReference type="EMBL" id="JACAZE010000002">
    <property type="protein sequence ID" value="KAF7320643.1"/>
    <property type="molecule type" value="Genomic_DNA"/>
</dbReference>
<dbReference type="Pfam" id="PF00096">
    <property type="entry name" value="zf-C2H2"/>
    <property type="match status" value="1"/>
</dbReference>
<name>A0A8H6WMX9_MYCCL</name>